<evidence type="ECO:0000259" key="10">
    <source>
        <dbReference type="Pfam" id="PF02397"/>
    </source>
</evidence>
<comment type="similarity">
    <text evidence="2">Belongs to the bacterial sugar transferase family.</text>
</comment>
<evidence type="ECO:0000256" key="5">
    <source>
        <dbReference type="ARBA" id="ARBA00022692"/>
    </source>
</evidence>
<protein>
    <submittedName>
        <fullName evidence="11">Sugar transferase</fullName>
    </submittedName>
</protein>
<keyword evidence="12" id="KW-1185">Reference proteome</keyword>
<dbReference type="Proteomes" id="UP000265848">
    <property type="component" value="Unassembled WGS sequence"/>
</dbReference>
<dbReference type="PANTHER" id="PTHR30576:SF4">
    <property type="entry name" value="UNDECAPRENYL-PHOSPHATE GALACTOSE PHOSPHOTRANSFERASE"/>
    <property type="match status" value="1"/>
</dbReference>
<keyword evidence="5 9" id="KW-0812">Transmembrane</keyword>
<evidence type="ECO:0000256" key="1">
    <source>
        <dbReference type="ARBA" id="ARBA00004236"/>
    </source>
</evidence>
<feature type="domain" description="Bacterial sugar transferase" evidence="10">
    <location>
        <begin position="44"/>
        <end position="234"/>
    </location>
</feature>
<evidence type="ECO:0000256" key="3">
    <source>
        <dbReference type="ARBA" id="ARBA00022475"/>
    </source>
</evidence>
<dbReference type="Pfam" id="PF02397">
    <property type="entry name" value="Bac_transf"/>
    <property type="match status" value="1"/>
</dbReference>
<sequence>MPQGSSSVKAFDLGNIAGSTAVSSRGRRTTIRRESQTFYIRYGKRVFDLVLAFLLLPLLLPIIAVLWAITCRDGGPGFFGHRRVGRNGKPFLCWKIRSMVIDSEARLKQHLAENPEALVEWRESQKLTNDPRITKLGAVLRATSLDELPQIWNVLKGEMSFVGPRPVVRDEIRRYGELRTAYLSLKPGLTGLWQVSGRNEVSYDERVQMDVEYLTSASFVQDVVILCKTGGAVVNQTGH</sequence>
<evidence type="ECO:0000256" key="6">
    <source>
        <dbReference type="ARBA" id="ARBA00022989"/>
    </source>
</evidence>
<keyword evidence="4 11" id="KW-0808">Transferase</keyword>
<proteinExistence type="inferred from homology"/>
<dbReference type="GO" id="GO:0005886">
    <property type="term" value="C:plasma membrane"/>
    <property type="evidence" value="ECO:0007669"/>
    <property type="project" value="UniProtKB-SubCell"/>
</dbReference>
<dbReference type="InterPro" id="IPR003362">
    <property type="entry name" value="Bact_transf"/>
</dbReference>
<organism evidence="11 12">
    <name type="scientific">Pseudooceanicola sediminis</name>
    <dbReference type="NCBI Taxonomy" id="2211117"/>
    <lineage>
        <taxon>Bacteria</taxon>
        <taxon>Pseudomonadati</taxon>
        <taxon>Pseudomonadota</taxon>
        <taxon>Alphaproteobacteria</taxon>
        <taxon>Rhodobacterales</taxon>
        <taxon>Paracoccaceae</taxon>
        <taxon>Pseudooceanicola</taxon>
    </lineage>
</organism>
<accession>A0A399IY04</accession>
<keyword evidence="7 9" id="KW-0472">Membrane</keyword>
<evidence type="ECO:0000256" key="9">
    <source>
        <dbReference type="SAM" id="Phobius"/>
    </source>
</evidence>
<evidence type="ECO:0000256" key="2">
    <source>
        <dbReference type="ARBA" id="ARBA00006464"/>
    </source>
</evidence>
<keyword evidence="8" id="KW-0270">Exopolysaccharide synthesis</keyword>
<reference evidence="11 12" key="1">
    <citation type="submission" date="2018-08" db="EMBL/GenBank/DDBJ databases">
        <title>Pseudooceanicola sediminis CY03 in the family Rhodobacteracea.</title>
        <authorList>
            <person name="Zhang Y.-J."/>
        </authorList>
    </citation>
    <scope>NUCLEOTIDE SEQUENCE [LARGE SCALE GENOMIC DNA]</scope>
    <source>
        <strain evidence="11 12">CY03</strain>
    </source>
</reference>
<dbReference type="EMBL" id="QWJJ01000021">
    <property type="protein sequence ID" value="RII37139.1"/>
    <property type="molecule type" value="Genomic_DNA"/>
</dbReference>
<feature type="transmembrane region" description="Helical" evidence="9">
    <location>
        <begin position="46"/>
        <end position="69"/>
    </location>
</feature>
<dbReference type="GO" id="GO:0016780">
    <property type="term" value="F:phosphotransferase activity, for other substituted phosphate groups"/>
    <property type="evidence" value="ECO:0007669"/>
    <property type="project" value="TreeGrafter"/>
</dbReference>
<evidence type="ECO:0000313" key="11">
    <source>
        <dbReference type="EMBL" id="RII37139.1"/>
    </source>
</evidence>
<evidence type="ECO:0000256" key="4">
    <source>
        <dbReference type="ARBA" id="ARBA00022679"/>
    </source>
</evidence>
<comment type="subcellular location">
    <subcellularLocation>
        <location evidence="1">Cell membrane</location>
    </subcellularLocation>
</comment>
<evidence type="ECO:0000256" key="8">
    <source>
        <dbReference type="ARBA" id="ARBA00023169"/>
    </source>
</evidence>
<name>A0A399IY04_9RHOB</name>
<keyword evidence="3" id="KW-1003">Cell membrane</keyword>
<gene>
    <name evidence="11" type="ORF">DL237_18830</name>
</gene>
<dbReference type="AlphaFoldDB" id="A0A399IY04"/>
<evidence type="ECO:0000256" key="7">
    <source>
        <dbReference type="ARBA" id="ARBA00023136"/>
    </source>
</evidence>
<dbReference type="OrthoDB" id="9808602at2"/>
<dbReference type="GO" id="GO:0000271">
    <property type="term" value="P:polysaccharide biosynthetic process"/>
    <property type="evidence" value="ECO:0007669"/>
    <property type="project" value="UniProtKB-KW"/>
</dbReference>
<evidence type="ECO:0000313" key="12">
    <source>
        <dbReference type="Proteomes" id="UP000265848"/>
    </source>
</evidence>
<comment type="caution">
    <text evidence="11">The sequence shown here is derived from an EMBL/GenBank/DDBJ whole genome shotgun (WGS) entry which is preliminary data.</text>
</comment>
<keyword evidence="6 9" id="KW-1133">Transmembrane helix</keyword>
<dbReference type="PANTHER" id="PTHR30576">
    <property type="entry name" value="COLANIC BIOSYNTHESIS UDP-GLUCOSE LIPID CARRIER TRANSFERASE"/>
    <property type="match status" value="1"/>
</dbReference>